<evidence type="ECO:0000313" key="1">
    <source>
        <dbReference type="EMBL" id="KIK24605.1"/>
    </source>
</evidence>
<dbReference type="AlphaFoldDB" id="A0A0C9YHV9"/>
<dbReference type="HOGENOM" id="CLU_2984637_0_0_1"/>
<accession>A0A0C9YHV9</accession>
<sequence>MERVTEEGRVVRQLCEMFGRSHNSMLLLLLQRAGGAPALFRGVVLGKRNPLALTVSGR</sequence>
<name>A0A0C9YHV9_9AGAM</name>
<proteinExistence type="predicted"/>
<organism evidence="1 2">
    <name type="scientific">Pisolithus microcarpus 441</name>
    <dbReference type="NCBI Taxonomy" id="765257"/>
    <lineage>
        <taxon>Eukaryota</taxon>
        <taxon>Fungi</taxon>
        <taxon>Dikarya</taxon>
        <taxon>Basidiomycota</taxon>
        <taxon>Agaricomycotina</taxon>
        <taxon>Agaricomycetes</taxon>
        <taxon>Agaricomycetidae</taxon>
        <taxon>Boletales</taxon>
        <taxon>Sclerodermatineae</taxon>
        <taxon>Pisolithaceae</taxon>
        <taxon>Pisolithus</taxon>
    </lineage>
</organism>
<reference evidence="2" key="2">
    <citation type="submission" date="2015-01" db="EMBL/GenBank/DDBJ databases">
        <title>Evolutionary Origins and Diversification of the Mycorrhizal Mutualists.</title>
        <authorList>
            <consortium name="DOE Joint Genome Institute"/>
            <consortium name="Mycorrhizal Genomics Consortium"/>
            <person name="Kohler A."/>
            <person name="Kuo A."/>
            <person name="Nagy L.G."/>
            <person name="Floudas D."/>
            <person name="Copeland A."/>
            <person name="Barry K.W."/>
            <person name="Cichocki N."/>
            <person name="Veneault-Fourrey C."/>
            <person name="LaButti K."/>
            <person name="Lindquist E.A."/>
            <person name="Lipzen A."/>
            <person name="Lundell T."/>
            <person name="Morin E."/>
            <person name="Murat C."/>
            <person name="Riley R."/>
            <person name="Ohm R."/>
            <person name="Sun H."/>
            <person name="Tunlid A."/>
            <person name="Henrissat B."/>
            <person name="Grigoriev I.V."/>
            <person name="Hibbett D.S."/>
            <person name="Martin F."/>
        </authorList>
    </citation>
    <scope>NUCLEOTIDE SEQUENCE [LARGE SCALE GENOMIC DNA]</scope>
    <source>
        <strain evidence="2">441</strain>
    </source>
</reference>
<keyword evidence="2" id="KW-1185">Reference proteome</keyword>
<evidence type="ECO:0000313" key="2">
    <source>
        <dbReference type="Proteomes" id="UP000054018"/>
    </source>
</evidence>
<reference evidence="1 2" key="1">
    <citation type="submission" date="2014-04" db="EMBL/GenBank/DDBJ databases">
        <authorList>
            <consortium name="DOE Joint Genome Institute"/>
            <person name="Kuo A."/>
            <person name="Kohler A."/>
            <person name="Costa M.D."/>
            <person name="Nagy L.G."/>
            <person name="Floudas D."/>
            <person name="Copeland A."/>
            <person name="Barry K.W."/>
            <person name="Cichocki N."/>
            <person name="Veneault-Fourrey C."/>
            <person name="LaButti K."/>
            <person name="Lindquist E.A."/>
            <person name="Lipzen A."/>
            <person name="Lundell T."/>
            <person name="Morin E."/>
            <person name="Murat C."/>
            <person name="Sun H."/>
            <person name="Tunlid A."/>
            <person name="Henrissat B."/>
            <person name="Grigoriev I.V."/>
            <person name="Hibbett D.S."/>
            <person name="Martin F."/>
            <person name="Nordberg H.P."/>
            <person name="Cantor M.N."/>
            <person name="Hua S.X."/>
        </authorList>
    </citation>
    <scope>NUCLEOTIDE SEQUENCE [LARGE SCALE GENOMIC DNA]</scope>
    <source>
        <strain evidence="1 2">441</strain>
    </source>
</reference>
<gene>
    <name evidence="1" type="ORF">PISMIDRAFT_678221</name>
</gene>
<dbReference type="Proteomes" id="UP000054018">
    <property type="component" value="Unassembled WGS sequence"/>
</dbReference>
<protein>
    <submittedName>
        <fullName evidence="1">Uncharacterized protein</fullName>
    </submittedName>
</protein>
<dbReference type="EMBL" id="KN833715">
    <property type="protein sequence ID" value="KIK24605.1"/>
    <property type="molecule type" value="Genomic_DNA"/>
</dbReference>
<feature type="non-terminal residue" evidence="1">
    <location>
        <position position="58"/>
    </location>
</feature>